<sequence length="225" mass="25670">MNAMEVTSPTLSAKMKNRENANKIRHGSPKLQEVLRERCRIRMRERRSEFLNRRRFSRMSISSDTDVLGDIVRAELNYIADTSLDPAVNPFVSSEIVQLDPEEAVVLESEIIQEEAQWIVQEYEKMMNEELEFALAADEQIDEVICPICQKCNLVQKENRIDCKSCNFMLNCSISLRELKSLINNHVDNHSVQCTETPGFLSIPESNTSSLLIICDKCSTLSPIA</sequence>
<protein>
    <submittedName>
        <fullName evidence="9">RPA-interacting protein B-like</fullName>
    </submittedName>
</protein>
<dbReference type="RefSeq" id="XP_017886607.1">
    <property type="nucleotide sequence ID" value="XM_018031118.2"/>
</dbReference>
<accession>A0AAJ7NB67</accession>
<dbReference type="Pfam" id="PF14766">
    <property type="entry name" value="RPA_interact_N"/>
    <property type="match status" value="1"/>
</dbReference>
<evidence type="ECO:0000313" key="8">
    <source>
        <dbReference type="Proteomes" id="UP000694925"/>
    </source>
</evidence>
<gene>
    <name evidence="9" type="primary">LOC108628890</name>
</gene>
<comment type="subcellular location">
    <subcellularLocation>
        <location evidence="1">Nucleus</location>
    </subcellularLocation>
</comment>
<dbReference type="Pfam" id="PF14768">
    <property type="entry name" value="RPA_interact_C"/>
    <property type="match status" value="1"/>
</dbReference>
<dbReference type="InterPro" id="IPR028159">
    <property type="entry name" value="RPA_interact_C_dom"/>
</dbReference>
<dbReference type="Proteomes" id="UP000694925">
    <property type="component" value="Unplaced"/>
</dbReference>
<evidence type="ECO:0000256" key="5">
    <source>
        <dbReference type="ARBA" id="ARBA00023242"/>
    </source>
</evidence>
<dbReference type="PANTHER" id="PTHR31742:SF1">
    <property type="entry name" value="RPA-INTERACTING PROTEIN"/>
    <property type="match status" value="1"/>
</dbReference>
<dbReference type="InterPro" id="IPR028156">
    <property type="entry name" value="RIP"/>
</dbReference>
<keyword evidence="8" id="KW-1185">Reference proteome</keyword>
<keyword evidence="4" id="KW-0862">Zinc</keyword>
<dbReference type="KEGG" id="ccal:108628890"/>
<reference evidence="9" key="1">
    <citation type="submission" date="2025-08" db="UniProtKB">
        <authorList>
            <consortium name="RefSeq"/>
        </authorList>
    </citation>
    <scope>IDENTIFICATION</scope>
    <source>
        <tissue evidence="9">Whole body</tissue>
    </source>
</reference>
<keyword evidence="3" id="KW-0863">Zinc-finger</keyword>
<keyword evidence="5" id="KW-0539">Nucleus</keyword>
<dbReference type="AlphaFoldDB" id="A0AAJ7NB67"/>
<keyword evidence="2" id="KW-0479">Metal-binding</keyword>
<dbReference type="GO" id="GO:0006606">
    <property type="term" value="P:protein import into nucleus"/>
    <property type="evidence" value="ECO:0007669"/>
    <property type="project" value="TreeGrafter"/>
</dbReference>
<evidence type="ECO:0000256" key="2">
    <source>
        <dbReference type="ARBA" id="ARBA00022723"/>
    </source>
</evidence>
<evidence type="ECO:0000259" key="7">
    <source>
        <dbReference type="Pfam" id="PF14768"/>
    </source>
</evidence>
<evidence type="ECO:0000259" key="6">
    <source>
        <dbReference type="Pfam" id="PF14766"/>
    </source>
</evidence>
<dbReference type="PANTHER" id="PTHR31742">
    <property type="entry name" value="RPA-INTERACTING PROTEIN RPAIN"/>
    <property type="match status" value="1"/>
</dbReference>
<dbReference type="GO" id="GO:0005634">
    <property type="term" value="C:nucleus"/>
    <property type="evidence" value="ECO:0007669"/>
    <property type="project" value="UniProtKB-SubCell"/>
</dbReference>
<evidence type="ECO:0000256" key="4">
    <source>
        <dbReference type="ARBA" id="ARBA00022833"/>
    </source>
</evidence>
<proteinExistence type="predicted"/>
<feature type="domain" description="RPA-interacting protein C-terminal" evidence="7">
    <location>
        <begin position="145"/>
        <end position="222"/>
    </location>
</feature>
<name>A0AAJ7NB67_9HYME</name>
<evidence type="ECO:0000256" key="1">
    <source>
        <dbReference type="ARBA" id="ARBA00004123"/>
    </source>
</evidence>
<evidence type="ECO:0000313" key="9">
    <source>
        <dbReference type="RefSeq" id="XP_017886607.1"/>
    </source>
</evidence>
<dbReference type="GO" id="GO:0008270">
    <property type="term" value="F:zinc ion binding"/>
    <property type="evidence" value="ECO:0007669"/>
    <property type="project" value="UniProtKB-KW"/>
</dbReference>
<dbReference type="GeneID" id="108628890"/>
<feature type="domain" description="RPA-interacting protein N-terminal" evidence="6">
    <location>
        <begin position="18"/>
        <end position="56"/>
    </location>
</feature>
<organism evidence="8 9">
    <name type="scientific">Ceratina calcarata</name>
    <dbReference type="NCBI Taxonomy" id="156304"/>
    <lineage>
        <taxon>Eukaryota</taxon>
        <taxon>Metazoa</taxon>
        <taxon>Ecdysozoa</taxon>
        <taxon>Arthropoda</taxon>
        <taxon>Hexapoda</taxon>
        <taxon>Insecta</taxon>
        <taxon>Pterygota</taxon>
        <taxon>Neoptera</taxon>
        <taxon>Endopterygota</taxon>
        <taxon>Hymenoptera</taxon>
        <taxon>Apocrita</taxon>
        <taxon>Aculeata</taxon>
        <taxon>Apoidea</taxon>
        <taxon>Anthophila</taxon>
        <taxon>Apidae</taxon>
        <taxon>Ceratina</taxon>
        <taxon>Zadontomerus</taxon>
    </lineage>
</organism>
<evidence type="ECO:0000256" key="3">
    <source>
        <dbReference type="ARBA" id="ARBA00022771"/>
    </source>
</evidence>
<dbReference type="InterPro" id="IPR028158">
    <property type="entry name" value="RPA_interact_N_dom"/>
</dbReference>